<dbReference type="AlphaFoldDB" id="A0A3P7EDY7"/>
<reference evidence="3 4" key="1">
    <citation type="submission" date="2018-11" db="EMBL/GenBank/DDBJ databases">
        <authorList>
            <consortium name="Pathogen Informatics"/>
        </authorList>
    </citation>
    <scope>NUCLEOTIDE SEQUENCE [LARGE SCALE GENOMIC DNA]</scope>
    <source>
        <strain evidence="3 4">NST_G2</strain>
    </source>
</reference>
<name>A0A3P7EDY7_SCHSO</name>
<proteinExistence type="predicted"/>
<feature type="region of interest" description="Disordered" evidence="2">
    <location>
        <begin position="1"/>
        <end position="47"/>
    </location>
</feature>
<evidence type="ECO:0000256" key="2">
    <source>
        <dbReference type="SAM" id="MobiDB-lite"/>
    </source>
</evidence>
<dbReference type="EMBL" id="UYSU01035748">
    <property type="protein sequence ID" value="VDL96634.1"/>
    <property type="molecule type" value="Genomic_DNA"/>
</dbReference>
<sequence length="434" mass="48086">MTLLTADVVSMPPSQTELSAMLATQNPDKDKPPSGSPEPPPDVDKEKVTIECPELTELRLSPNSQPDAFSVHWSAFEETVIHNDPASTLKRPPVTAEDLPVDRVFQQPAEAFEMAAEVEGESKSKVEAEAKSEVEAEAKLEVEAEAKSEVVGTAADDTKQPQTLPDPTFERLLYCLHYWTGRRQELAGIQNDLHSRIRSQKAEISRIKACIEQLLASGGKQARQVGRCYRNAERLLTSSTPLTGGLCSAEFEYLCPGIGTGSEVPGEVDLEDDDEEEEVEEEEEEEEEDESELASTLAQLMRENKRLEALNTTYVEKIIAQRNSCTDLKELVRLAAVLLFLWSLWKFCTSAMLYALKNHWFSALHGNGAARSPARGSHVLASVHARVRAVIISRQNVFFWRKSTFDAVGSAAFEYLPSNLYAARQLTGSSRDCL</sequence>
<evidence type="ECO:0000256" key="1">
    <source>
        <dbReference type="SAM" id="Coils"/>
    </source>
</evidence>
<evidence type="ECO:0000313" key="3">
    <source>
        <dbReference type="EMBL" id="VDL96634.1"/>
    </source>
</evidence>
<evidence type="ECO:0000313" key="4">
    <source>
        <dbReference type="Proteomes" id="UP000275846"/>
    </source>
</evidence>
<keyword evidence="1" id="KW-0175">Coiled coil</keyword>
<keyword evidence="4" id="KW-1185">Reference proteome</keyword>
<protein>
    <submittedName>
        <fullName evidence="3">Uncharacterized protein</fullName>
    </submittedName>
</protein>
<accession>A0A3P7EDY7</accession>
<gene>
    <name evidence="3" type="ORF">SSLN_LOCUS10249</name>
</gene>
<dbReference type="Proteomes" id="UP000275846">
    <property type="component" value="Unassembled WGS sequence"/>
</dbReference>
<dbReference type="OrthoDB" id="6287502at2759"/>
<feature type="compositionally biased region" description="Polar residues" evidence="2">
    <location>
        <begin position="12"/>
        <end position="26"/>
    </location>
</feature>
<organism evidence="3 4">
    <name type="scientific">Schistocephalus solidus</name>
    <name type="common">Tapeworm</name>
    <dbReference type="NCBI Taxonomy" id="70667"/>
    <lineage>
        <taxon>Eukaryota</taxon>
        <taxon>Metazoa</taxon>
        <taxon>Spiralia</taxon>
        <taxon>Lophotrochozoa</taxon>
        <taxon>Platyhelminthes</taxon>
        <taxon>Cestoda</taxon>
        <taxon>Eucestoda</taxon>
        <taxon>Diphyllobothriidea</taxon>
        <taxon>Diphyllobothriidae</taxon>
        <taxon>Schistocephalus</taxon>
    </lineage>
</organism>
<feature type="coiled-coil region" evidence="1">
    <location>
        <begin position="267"/>
        <end position="317"/>
    </location>
</feature>